<feature type="non-terminal residue" evidence="1">
    <location>
        <position position="1"/>
    </location>
</feature>
<evidence type="ECO:0000313" key="3">
    <source>
        <dbReference type="Proteomes" id="UP000663829"/>
    </source>
</evidence>
<dbReference type="Proteomes" id="UP000663829">
    <property type="component" value="Unassembled WGS sequence"/>
</dbReference>
<evidence type="ECO:0000313" key="2">
    <source>
        <dbReference type="EMBL" id="CAF4396571.1"/>
    </source>
</evidence>
<name>A0A815VZE3_9BILA</name>
<keyword evidence="3" id="KW-1185">Reference proteome</keyword>
<comment type="caution">
    <text evidence="1">The sequence shown here is derived from an EMBL/GenBank/DDBJ whole genome shotgun (WGS) entry which is preliminary data.</text>
</comment>
<evidence type="ECO:0000313" key="1">
    <source>
        <dbReference type="EMBL" id="CAF1536636.1"/>
    </source>
</evidence>
<gene>
    <name evidence="1" type="ORF">GPM918_LOCUS38377</name>
    <name evidence="2" type="ORF">SRO942_LOCUS39199</name>
</gene>
<dbReference type="Proteomes" id="UP000681722">
    <property type="component" value="Unassembled WGS sequence"/>
</dbReference>
<accession>A0A815VZE3</accession>
<dbReference type="AlphaFoldDB" id="A0A815VZE3"/>
<reference evidence="1" key="1">
    <citation type="submission" date="2021-02" db="EMBL/GenBank/DDBJ databases">
        <authorList>
            <person name="Nowell W R."/>
        </authorList>
    </citation>
    <scope>NUCLEOTIDE SEQUENCE</scope>
</reference>
<dbReference type="EMBL" id="CAJNOQ010025374">
    <property type="protein sequence ID" value="CAF1536636.1"/>
    <property type="molecule type" value="Genomic_DNA"/>
</dbReference>
<organism evidence="1 3">
    <name type="scientific">Didymodactylos carnosus</name>
    <dbReference type="NCBI Taxonomy" id="1234261"/>
    <lineage>
        <taxon>Eukaryota</taxon>
        <taxon>Metazoa</taxon>
        <taxon>Spiralia</taxon>
        <taxon>Gnathifera</taxon>
        <taxon>Rotifera</taxon>
        <taxon>Eurotatoria</taxon>
        <taxon>Bdelloidea</taxon>
        <taxon>Philodinida</taxon>
        <taxon>Philodinidae</taxon>
        <taxon>Didymodactylos</taxon>
    </lineage>
</organism>
<proteinExistence type="predicted"/>
<protein>
    <submittedName>
        <fullName evidence="1">Uncharacterized protein</fullName>
    </submittedName>
</protein>
<sequence>MRSEKFDHALTVVDGGLGLPWMSSITASFRSAS</sequence>
<feature type="non-terminal residue" evidence="1">
    <location>
        <position position="33"/>
    </location>
</feature>
<dbReference type="EMBL" id="CAJOBC010090987">
    <property type="protein sequence ID" value="CAF4396571.1"/>
    <property type="molecule type" value="Genomic_DNA"/>
</dbReference>